<dbReference type="PANTHER" id="PTHR36844:SF1">
    <property type="entry name" value="PROTEASE PRSW"/>
    <property type="match status" value="1"/>
</dbReference>
<reference evidence="2 3" key="1">
    <citation type="submission" date="2020-08" db="EMBL/GenBank/DDBJ databases">
        <title>Sequencing the genomes of 1000 actinobacteria strains.</title>
        <authorList>
            <person name="Klenk H.-P."/>
        </authorList>
    </citation>
    <scope>NUCLEOTIDE SEQUENCE [LARGE SCALE GENOMIC DNA]</scope>
    <source>
        <strain evidence="2 3">DSM 44551</strain>
    </source>
</reference>
<dbReference type="InterPro" id="IPR026898">
    <property type="entry name" value="PrsW"/>
</dbReference>
<dbReference type="EMBL" id="JACHDB010000002">
    <property type="protein sequence ID" value="MBB5435954.1"/>
    <property type="molecule type" value="Genomic_DNA"/>
</dbReference>
<feature type="transmembrane region" description="Helical" evidence="1">
    <location>
        <begin position="142"/>
        <end position="163"/>
    </location>
</feature>
<dbReference type="PANTHER" id="PTHR36844">
    <property type="entry name" value="PROTEASE PRSW"/>
    <property type="match status" value="1"/>
</dbReference>
<feature type="transmembrane region" description="Helical" evidence="1">
    <location>
        <begin position="220"/>
        <end position="242"/>
    </location>
</feature>
<feature type="transmembrane region" description="Helical" evidence="1">
    <location>
        <begin position="194"/>
        <end position="213"/>
    </location>
</feature>
<evidence type="ECO:0000313" key="3">
    <source>
        <dbReference type="Proteomes" id="UP000572635"/>
    </source>
</evidence>
<proteinExistence type="predicted"/>
<comment type="caution">
    <text evidence="2">The sequence shown here is derived from an EMBL/GenBank/DDBJ whole genome shotgun (WGS) entry which is preliminary data.</text>
</comment>
<keyword evidence="1" id="KW-1133">Transmembrane helix</keyword>
<evidence type="ECO:0000313" key="2">
    <source>
        <dbReference type="EMBL" id="MBB5435954.1"/>
    </source>
</evidence>
<keyword evidence="1" id="KW-0472">Membrane</keyword>
<feature type="transmembrane region" description="Helical" evidence="1">
    <location>
        <begin position="170"/>
        <end position="188"/>
    </location>
</feature>
<evidence type="ECO:0000256" key="1">
    <source>
        <dbReference type="SAM" id="Phobius"/>
    </source>
</evidence>
<gene>
    <name evidence="2" type="ORF">HDA36_006102</name>
</gene>
<dbReference type="Proteomes" id="UP000572635">
    <property type="component" value="Unassembled WGS sequence"/>
</dbReference>
<organism evidence="2 3">
    <name type="scientific">Nocardiopsis composta</name>
    <dbReference type="NCBI Taxonomy" id="157465"/>
    <lineage>
        <taxon>Bacteria</taxon>
        <taxon>Bacillati</taxon>
        <taxon>Actinomycetota</taxon>
        <taxon>Actinomycetes</taxon>
        <taxon>Streptosporangiales</taxon>
        <taxon>Nocardiopsidaceae</taxon>
        <taxon>Nocardiopsis</taxon>
    </lineage>
</organism>
<feature type="transmembrane region" description="Helical" evidence="1">
    <location>
        <begin position="93"/>
        <end position="112"/>
    </location>
</feature>
<dbReference type="AlphaFoldDB" id="A0A7W8VHE7"/>
<feature type="transmembrane region" description="Helical" evidence="1">
    <location>
        <begin position="248"/>
        <end position="266"/>
    </location>
</feature>
<protein>
    <submittedName>
        <fullName evidence="2">RsiW-degrading membrane proteinase PrsW (M82 family)</fullName>
    </submittedName>
</protein>
<sequence>MTASLAAAAVFALLCVAGAVSTAVRTAGLIRAFPVEALLAVAALAVMLAAGVWVLRRIRPVRPPGAASSAAAVLWGAAAATGLALIANDALLSVWNVLLGVPAGTAWGPSLTAPLNEELLKLAGVVILAVAAPSALRGPVDGFILGALVGLGFQVVENALYALNTVVLQGATAGGVSVLVSLALRIVVTGAGSHWAMTAIAGTAVGLLAAARWRPGPRRAWAAGLLVLFAMALHGFFNAPVLSSLPGAVAKTAVVFTSALLVYLVVRAGYRRRVRNALEAEGAAVDLHRSDARELATRHGRRAALHRIPAPDRPTAARRQLRLLKAAERKAAEPPEAPR</sequence>
<feature type="transmembrane region" description="Helical" evidence="1">
    <location>
        <begin position="67"/>
        <end position="87"/>
    </location>
</feature>
<keyword evidence="3" id="KW-1185">Reference proteome</keyword>
<accession>A0A7W8VHE7</accession>
<dbReference type="GO" id="GO:0008233">
    <property type="term" value="F:peptidase activity"/>
    <property type="evidence" value="ECO:0007669"/>
    <property type="project" value="InterPro"/>
</dbReference>
<dbReference type="Pfam" id="PF13367">
    <property type="entry name" value="PrsW-protease"/>
    <property type="match status" value="1"/>
</dbReference>
<name>A0A7W8VHE7_9ACTN</name>
<keyword evidence="1" id="KW-0812">Transmembrane</keyword>
<feature type="transmembrane region" description="Helical" evidence="1">
    <location>
        <begin position="37"/>
        <end position="55"/>
    </location>
</feature>